<comment type="caution">
    <text evidence="2">The sequence shown here is derived from an EMBL/GenBank/DDBJ whole genome shotgun (WGS) entry which is preliminary data.</text>
</comment>
<name>A0ABV6RL39_9GAMM</name>
<protein>
    <submittedName>
        <fullName evidence="2">Uncharacterized protein</fullName>
    </submittedName>
</protein>
<gene>
    <name evidence="2" type="ORF">ACFFGH_02315</name>
</gene>
<evidence type="ECO:0000313" key="3">
    <source>
        <dbReference type="Proteomes" id="UP001589896"/>
    </source>
</evidence>
<dbReference type="EMBL" id="JBHLTG010000001">
    <property type="protein sequence ID" value="MFC0676688.1"/>
    <property type="molecule type" value="Genomic_DNA"/>
</dbReference>
<organism evidence="2 3">
    <name type="scientific">Lysobacter korlensis</name>
    <dbReference type="NCBI Taxonomy" id="553636"/>
    <lineage>
        <taxon>Bacteria</taxon>
        <taxon>Pseudomonadati</taxon>
        <taxon>Pseudomonadota</taxon>
        <taxon>Gammaproteobacteria</taxon>
        <taxon>Lysobacterales</taxon>
        <taxon>Lysobacteraceae</taxon>
        <taxon>Lysobacter</taxon>
    </lineage>
</organism>
<proteinExistence type="predicted"/>
<dbReference type="RefSeq" id="WP_386664454.1">
    <property type="nucleotide sequence ID" value="NZ_JBHLTG010000001.1"/>
</dbReference>
<reference evidence="2 3" key="1">
    <citation type="submission" date="2024-09" db="EMBL/GenBank/DDBJ databases">
        <authorList>
            <person name="Sun Q."/>
            <person name="Mori K."/>
        </authorList>
    </citation>
    <scope>NUCLEOTIDE SEQUENCE [LARGE SCALE GENOMIC DNA]</scope>
    <source>
        <strain evidence="2 3">KCTC 23076</strain>
    </source>
</reference>
<evidence type="ECO:0000313" key="2">
    <source>
        <dbReference type="EMBL" id="MFC0676688.1"/>
    </source>
</evidence>
<keyword evidence="3" id="KW-1185">Reference proteome</keyword>
<evidence type="ECO:0000256" key="1">
    <source>
        <dbReference type="SAM" id="SignalP"/>
    </source>
</evidence>
<sequence>MTSPVLRRPVAIALSLVFAAAQTFSTAAAAEVVVDGPHYVALPIYAPQANRTSLVQTFRAEDPRIRFGFEFGVFHGDNPELFDPFGGVTLVYRLYEGDTSLKRLIATRYVAMPHEFVDSEDASSNVGFVEADFSQVRLKVGRQYSMQVTRDPKPNVHIGVWAAEGSPYAHGIGYNPPDEDPNTPREFDADFDAYFRMTPVTTTPCARTRALRSRISSAPGISAQDRKRLNAKLTESLVKPYLPSYQKTACTQLDSFIKYVDQHSHRFNDATAVYLFDRADLIRKSIPCR</sequence>
<accession>A0ABV6RL39</accession>
<keyword evidence="1" id="KW-0732">Signal</keyword>
<feature type="chain" id="PRO_5046516011" evidence="1">
    <location>
        <begin position="30"/>
        <end position="289"/>
    </location>
</feature>
<feature type="signal peptide" evidence="1">
    <location>
        <begin position="1"/>
        <end position="29"/>
    </location>
</feature>
<dbReference type="Proteomes" id="UP001589896">
    <property type="component" value="Unassembled WGS sequence"/>
</dbReference>